<dbReference type="SUPFAM" id="SSF47384">
    <property type="entry name" value="Homodimeric domain of signal transducing histidine kinase"/>
    <property type="match status" value="1"/>
</dbReference>
<feature type="transmembrane region" description="Helical" evidence="3">
    <location>
        <begin position="172"/>
        <end position="192"/>
    </location>
</feature>
<dbReference type="PANTHER" id="PTHR43065">
    <property type="entry name" value="SENSOR HISTIDINE KINASE"/>
    <property type="match status" value="1"/>
</dbReference>
<keyword evidence="3" id="KW-0812">Transmembrane</keyword>
<evidence type="ECO:0000256" key="2">
    <source>
        <dbReference type="SAM" id="MobiDB-lite"/>
    </source>
</evidence>
<protein>
    <recommendedName>
        <fullName evidence="6">Signal transduction histidine kinase dimerisation/phosphoacceptor domain-containing protein</fullName>
    </recommendedName>
</protein>
<keyword evidence="3" id="KW-1133">Transmembrane helix</keyword>
<evidence type="ECO:0000256" key="3">
    <source>
        <dbReference type="SAM" id="Phobius"/>
    </source>
</evidence>
<organism evidence="4 5">
    <name type="scientific">Hymenobacter humi</name>
    <dbReference type="NCBI Taxonomy" id="1411620"/>
    <lineage>
        <taxon>Bacteria</taxon>
        <taxon>Pseudomonadati</taxon>
        <taxon>Bacteroidota</taxon>
        <taxon>Cytophagia</taxon>
        <taxon>Cytophagales</taxon>
        <taxon>Hymenobacteraceae</taxon>
        <taxon>Hymenobacter</taxon>
    </lineage>
</organism>
<feature type="transmembrane region" description="Helical" evidence="3">
    <location>
        <begin position="95"/>
        <end position="113"/>
    </location>
</feature>
<dbReference type="Proteomes" id="UP001596513">
    <property type="component" value="Unassembled WGS sequence"/>
</dbReference>
<evidence type="ECO:0000256" key="1">
    <source>
        <dbReference type="SAM" id="Coils"/>
    </source>
</evidence>
<dbReference type="PANTHER" id="PTHR43065:SF42">
    <property type="entry name" value="TWO-COMPONENT SENSOR PPRA"/>
    <property type="match status" value="1"/>
</dbReference>
<dbReference type="RefSeq" id="WP_380204502.1">
    <property type="nucleotide sequence ID" value="NZ_JBHTEK010000001.1"/>
</dbReference>
<keyword evidence="3" id="KW-0472">Membrane</keyword>
<evidence type="ECO:0000313" key="4">
    <source>
        <dbReference type="EMBL" id="MFC7668981.1"/>
    </source>
</evidence>
<feature type="transmembrane region" description="Helical" evidence="3">
    <location>
        <begin position="133"/>
        <end position="152"/>
    </location>
</feature>
<dbReference type="InterPro" id="IPR036097">
    <property type="entry name" value="HisK_dim/P_sf"/>
</dbReference>
<comment type="caution">
    <text evidence="4">The sequence shown here is derived from an EMBL/GenBank/DDBJ whole genome shotgun (WGS) entry which is preliminary data.</text>
</comment>
<evidence type="ECO:0000313" key="5">
    <source>
        <dbReference type="Proteomes" id="UP001596513"/>
    </source>
</evidence>
<keyword evidence="1" id="KW-0175">Coiled coil</keyword>
<dbReference type="Gene3D" id="1.10.287.130">
    <property type="match status" value="1"/>
</dbReference>
<feature type="region of interest" description="Disordered" evidence="2">
    <location>
        <begin position="270"/>
        <end position="338"/>
    </location>
</feature>
<feature type="transmembrane region" description="Helical" evidence="3">
    <location>
        <begin position="69"/>
        <end position="89"/>
    </location>
</feature>
<keyword evidence="5" id="KW-1185">Reference proteome</keyword>
<dbReference type="EMBL" id="JBHTEK010000001">
    <property type="protein sequence ID" value="MFC7668981.1"/>
    <property type="molecule type" value="Genomic_DNA"/>
</dbReference>
<sequence>METTAAGLGAKLIDPVVRLWQRLINIGVQPSLTDWQRKRVHLLNGISAVTIAIYAGYVLVFFNSPDYMTFRICLFGVFLNLPPFFFNYYHRYDAAAYYCALSVTVLCSFIAIARKYDGVEYYLISNSIVPMLFFRNFWKIFVLFCVNVAAFFAVRHGMTVIEPFLYVPNSQYFYKANVLLCFLTLFVVVYYFRLENFRQEQMLTEKNETLERSLENLQNTQTRLVQQEKLASLGALTAGIAHEIQNPLNFVDNFSEVGLELVQELRDEPGPRVAVGARPGGRRPAHRRFNPDPAESERARRPGRQHREKHAAALAHQQRPAPAHRPQPPGRRIPALGLPRLAGQARRLYRRPFHRL</sequence>
<gene>
    <name evidence="4" type="ORF">ACFQT0_17705</name>
</gene>
<accession>A0ABW2UA33</accession>
<evidence type="ECO:0008006" key="6">
    <source>
        <dbReference type="Google" id="ProtNLM"/>
    </source>
</evidence>
<feature type="transmembrane region" description="Helical" evidence="3">
    <location>
        <begin position="42"/>
        <end position="62"/>
    </location>
</feature>
<name>A0ABW2UA33_9BACT</name>
<reference evidence="5" key="1">
    <citation type="journal article" date="2019" name="Int. J. Syst. Evol. Microbiol.">
        <title>The Global Catalogue of Microorganisms (GCM) 10K type strain sequencing project: providing services to taxonomists for standard genome sequencing and annotation.</title>
        <authorList>
            <consortium name="The Broad Institute Genomics Platform"/>
            <consortium name="The Broad Institute Genome Sequencing Center for Infectious Disease"/>
            <person name="Wu L."/>
            <person name="Ma J."/>
        </authorList>
    </citation>
    <scope>NUCLEOTIDE SEQUENCE [LARGE SCALE GENOMIC DNA]</scope>
    <source>
        <strain evidence="5">JCM 19635</strain>
    </source>
</reference>
<proteinExistence type="predicted"/>
<feature type="coiled-coil region" evidence="1">
    <location>
        <begin position="200"/>
        <end position="230"/>
    </location>
</feature>